<feature type="transmembrane region" description="Helical" evidence="1">
    <location>
        <begin position="373"/>
        <end position="392"/>
    </location>
</feature>
<dbReference type="Proteomes" id="UP000597762">
    <property type="component" value="Unassembled WGS sequence"/>
</dbReference>
<evidence type="ECO:0000313" key="3">
    <source>
        <dbReference type="Proteomes" id="UP000597762"/>
    </source>
</evidence>
<accession>A0A812CU73</accession>
<comment type="caution">
    <text evidence="2">The sequence shown here is derived from an EMBL/GenBank/DDBJ whole genome shotgun (WGS) entry which is preliminary data.</text>
</comment>
<sequence>MTSQSKTPRRIFTLLKLASSLLVIFLLLPGSFHSFLFLRDILSLNFWLLPVLFWLPILPLLPVLFSGFLFFRDILSQFLASSGSFPASLFFRDIPIIISASSGSFPGFLFFRDIPYHLISGSSSLTLCSFPGFLFFCDIPIHLISGFFRFLFLASFFYSLSLIFLSLSSVTGPFSGFSVISYGFLSCSFPGFLFFHDIPILNFWLLPVIFLASYSSVIFLASYSSVTSLSLISGFFRFFSGFLFLFFRSFFSGFPILRNIPIHLISGFFQFLSGFLFFPPSLFLASSAFSVSFLASYSSVTSLSLNFFASLVSFLASYSSLLWVLFLTYSSVTSLSNFFPSGCFLASYSSVLLVLFCFPILPCSPYHLISGFFRFFPGFLFFLTSLSLNFWLPSASSGYFVRFLFFEYLHVTFGRKEFIFCFLFFLEYDPYHLQEKLLWVFFSLVENSSLTSLSLISDGYSRFVFLASYSSVTSRSLEDFQFFSVSFFCWLVPI</sequence>
<feature type="transmembrane region" description="Helical" evidence="1">
    <location>
        <begin position="268"/>
        <end position="295"/>
    </location>
</feature>
<keyword evidence="1" id="KW-1133">Transmembrane helix</keyword>
<feature type="transmembrane region" description="Helical" evidence="1">
    <location>
        <begin position="307"/>
        <end position="326"/>
    </location>
</feature>
<keyword evidence="1" id="KW-0812">Transmembrane</keyword>
<name>A0A812CU73_ACAPH</name>
<dbReference type="EMBL" id="CAHIKZ030002306">
    <property type="protein sequence ID" value="CAE1284743.1"/>
    <property type="molecule type" value="Genomic_DNA"/>
</dbReference>
<feature type="transmembrane region" description="Helical" evidence="1">
    <location>
        <begin position="202"/>
        <end position="223"/>
    </location>
</feature>
<feature type="transmembrane region" description="Helical" evidence="1">
    <location>
        <begin position="117"/>
        <end position="136"/>
    </location>
</feature>
<evidence type="ECO:0000256" key="1">
    <source>
        <dbReference type="SAM" id="Phobius"/>
    </source>
</evidence>
<protein>
    <submittedName>
        <fullName evidence="2">Uncharacterized protein</fullName>
    </submittedName>
</protein>
<gene>
    <name evidence="2" type="ORF">SPHA_44924</name>
</gene>
<feature type="transmembrane region" description="Helical" evidence="1">
    <location>
        <begin position="229"/>
        <end position="247"/>
    </location>
</feature>
<feature type="transmembrane region" description="Helical" evidence="1">
    <location>
        <begin position="338"/>
        <end position="361"/>
    </location>
</feature>
<feature type="transmembrane region" description="Helical" evidence="1">
    <location>
        <begin position="44"/>
        <end position="70"/>
    </location>
</feature>
<evidence type="ECO:0000313" key="2">
    <source>
        <dbReference type="EMBL" id="CAE1284743.1"/>
    </source>
</evidence>
<proteinExistence type="predicted"/>
<organism evidence="2 3">
    <name type="scientific">Acanthosepion pharaonis</name>
    <name type="common">Pharaoh cuttlefish</name>
    <name type="synonym">Sepia pharaonis</name>
    <dbReference type="NCBI Taxonomy" id="158019"/>
    <lineage>
        <taxon>Eukaryota</taxon>
        <taxon>Metazoa</taxon>
        <taxon>Spiralia</taxon>
        <taxon>Lophotrochozoa</taxon>
        <taxon>Mollusca</taxon>
        <taxon>Cephalopoda</taxon>
        <taxon>Coleoidea</taxon>
        <taxon>Decapodiformes</taxon>
        <taxon>Sepiida</taxon>
        <taxon>Sepiina</taxon>
        <taxon>Sepiidae</taxon>
        <taxon>Acanthosepion</taxon>
    </lineage>
</organism>
<reference evidence="2" key="1">
    <citation type="submission" date="2021-01" db="EMBL/GenBank/DDBJ databases">
        <authorList>
            <person name="Li R."/>
            <person name="Bekaert M."/>
        </authorList>
    </citation>
    <scope>NUCLEOTIDE SEQUENCE</scope>
    <source>
        <strain evidence="2">Farmed</strain>
    </source>
</reference>
<keyword evidence="1" id="KW-0472">Membrane</keyword>
<feature type="transmembrane region" description="Helical" evidence="1">
    <location>
        <begin position="12"/>
        <end position="32"/>
    </location>
</feature>
<keyword evidence="3" id="KW-1185">Reference proteome</keyword>
<feature type="transmembrane region" description="Helical" evidence="1">
    <location>
        <begin position="148"/>
        <end position="168"/>
    </location>
</feature>
<dbReference type="AlphaFoldDB" id="A0A812CU73"/>